<dbReference type="InterPro" id="IPR019734">
    <property type="entry name" value="TPR_rpt"/>
</dbReference>
<name>A0A8H3PHZ9_9EURO</name>
<evidence type="ECO:0000313" key="3">
    <source>
        <dbReference type="Proteomes" id="UP000465221"/>
    </source>
</evidence>
<dbReference type="Gene3D" id="2.170.270.10">
    <property type="entry name" value="SET domain"/>
    <property type="match status" value="1"/>
</dbReference>
<dbReference type="PANTHER" id="PTHR47643:SF2">
    <property type="entry name" value="TPR DOMAIN PROTEIN (AFU_ORTHOLOGUE AFUA_5G12710)"/>
    <property type="match status" value="1"/>
</dbReference>
<dbReference type="SUPFAM" id="SSF82199">
    <property type="entry name" value="SET domain"/>
    <property type="match status" value="1"/>
</dbReference>
<dbReference type="Proteomes" id="UP000465221">
    <property type="component" value="Unassembled WGS sequence"/>
</dbReference>
<dbReference type="AlphaFoldDB" id="A0A8H3PHZ9"/>
<dbReference type="InterPro" id="IPR046341">
    <property type="entry name" value="SET_dom_sf"/>
</dbReference>
<gene>
    <name evidence="2" type="ORF">IFM46972_09279</name>
</gene>
<proteinExistence type="predicted"/>
<dbReference type="InterPro" id="IPR011990">
    <property type="entry name" value="TPR-like_helical_dom_sf"/>
</dbReference>
<dbReference type="InterPro" id="IPR001214">
    <property type="entry name" value="SET_dom"/>
</dbReference>
<dbReference type="Pfam" id="PF00856">
    <property type="entry name" value="SET"/>
    <property type="match status" value="1"/>
</dbReference>
<evidence type="ECO:0000313" key="2">
    <source>
        <dbReference type="EMBL" id="GFF51363.1"/>
    </source>
</evidence>
<feature type="domain" description="SET" evidence="1">
    <location>
        <begin position="351"/>
        <end position="545"/>
    </location>
</feature>
<dbReference type="SMART" id="SM00028">
    <property type="entry name" value="TPR"/>
    <property type="match status" value="3"/>
</dbReference>
<dbReference type="InterPro" id="IPR053209">
    <property type="entry name" value="Gramillin-biosynth_MTr"/>
</dbReference>
<evidence type="ECO:0000259" key="1">
    <source>
        <dbReference type="PROSITE" id="PS50280"/>
    </source>
</evidence>
<organism evidence="2 3">
    <name type="scientific">Aspergillus udagawae</name>
    <dbReference type="NCBI Taxonomy" id="91492"/>
    <lineage>
        <taxon>Eukaryota</taxon>
        <taxon>Fungi</taxon>
        <taxon>Dikarya</taxon>
        <taxon>Ascomycota</taxon>
        <taxon>Pezizomycotina</taxon>
        <taxon>Eurotiomycetes</taxon>
        <taxon>Eurotiomycetidae</taxon>
        <taxon>Eurotiales</taxon>
        <taxon>Aspergillaceae</taxon>
        <taxon>Aspergillus</taxon>
        <taxon>Aspergillus subgen. Fumigati</taxon>
    </lineage>
</organism>
<accession>A0A8H3PHZ9</accession>
<dbReference type="PROSITE" id="PS50280">
    <property type="entry name" value="SET"/>
    <property type="match status" value="1"/>
</dbReference>
<dbReference type="PANTHER" id="PTHR47643">
    <property type="entry name" value="TPR DOMAIN PROTEIN (AFU_ORTHOLOGUE AFUA_5G12710)"/>
    <property type="match status" value="1"/>
</dbReference>
<sequence length="746" mass="84580">MDTHDVSEDREYWQYLRRQKQTLQNAQSRKGQRPKTTKSRDEIIMQFMFRRMMSSNATVDSKTIRSSFVPPAYAPCTAPLRSLKKVVIKDLTLETHHRGSYILLRAVTPPDTMTAVMVIVEDEEGDVLMLQLYNQEEGLSAQGHLIEGTVIIVKEPYLKVMSDGDYGIRVDHLPDVRFIPDHDTLIPSSWRRQLMENDASANYWKLKGNDCFNKAKYHVAVDCYSKALGSSPTLDEAITIKLNRALTFLKTHQYDAALRDLTIDSTGSKPSEKALFRKAQALYYMQRFRESCDAHQVLAKEFPSNAPAKSEFNRAIARLAEQESGKYPFKRLQLEAKKRRPPVLDHATYVGPVAVRPTESRGRGLFTTVAVKAGDLLFCEKAFAHAFHDADERRKGIALLINPQTDEMTMGTQAELITLIVQKLYKNPSMMPAFTDLYHGSYKPVAVSEVDDTPIVDTFLVERIVALNGFGCPLLSRESHKRAMTGEAQLDNDEQQFYSCGVWPLASYINHSCCSNARRSFIGDMMVVRATQDLAADTEITFWYQSPLNNDSKEKQMDLRHWGFKCTCIICQDVQNTENSILTTRKKLTAGLVKDFQCRKKPSTTKIEAILSKLEETYRQPASEVPRLSLWKPYLNLAMLYATHEQPQKAIEFALKTLESLGYVVEGGHLPHTSGTPLLVKKWGLMTDGLVGCWMSLSRAYRLVAPDLVLKAEGYARITYRICVGEDETFDETYTQLSERSDGFLA</sequence>
<dbReference type="EMBL" id="BLKC01000089">
    <property type="protein sequence ID" value="GFF51363.1"/>
    <property type="molecule type" value="Genomic_DNA"/>
</dbReference>
<reference evidence="2 3" key="1">
    <citation type="submission" date="2020-01" db="EMBL/GenBank/DDBJ databases">
        <title>Draft genome sequence of Aspergillus udagawae IFM 46972.</title>
        <authorList>
            <person name="Takahashi H."/>
            <person name="Yaguchi T."/>
        </authorList>
    </citation>
    <scope>NUCLEOTIDE SEQUENCE [LARGE SCALE GENOMIC DNA]</scope>
    <source>
        <strain evidence="2 3">IFM 46972</strain>
    </source>
</reference>
<dbReference type="SMART" id="SM00317">
    <property type="entry name" value="SET"/>
    <property type="match status" value="1"/>
</dbReference>
<dbReference type="Gene3D" id="1.25.40.10">
    <property type="entry name" value="Tetratricopeptide repeat domain"/>
    <property type="match status" value="1"/>
</dbReference>
<comment type="caution">
    <text evidence="2">The sequence shown here is derived from an EMBL/GenBank/DDBJ whole genome shotgun (WGS) entry which is preliminary data.</text>
</comment>
<protein>
    <recommendedName>
        <fullName evidence="1">SET domain-containing protein</fullName>
    </recommendedName>
</protein>
<dbReference type="SUPFAM" id="SSF48452">
    <property type="entry name" value="TPR-like"/>
    <property type="match status" value="1"/>
</dbReference>